<sequence length="205" mass="21956">MIWKEGFWDVPRGILIAAGVIAAMACSSPAASQVLNSRMIGNWFLAELHSPALGAPQCIANTTFPNGTKLELTLSTSSASFRVSFENPDWASLNSFDSGPRGDQRMPITLTFVGTEHSLSAPFLVLKQSRFNGTPGISSGFLDDQMEETVLAFAAARSLSVRSPNHLIGDFPMTGSAAAMGGLVGCVQSIMADRDRRQSNDPFRN</sequence>
<name>A0A2X1BDF1_BREVE</name>
<gene>
    <name evidence="1" type="ORF">NCTC11166_02810</name>
</gene>
<reference evidence="1 2" key="1">
    <citation type="submission" date="2018-06" db="EMBL/GenBank/DDBJ databases">
        <authorList>
            <consortium name="Pathogen Informatics"/>
            <person name="Doyle S."/>
        </authorList>
    </citation>
    <scope>NUCLEOTIDE SEQUENCE [LARGE SCALE GENOMIC DNA]</scope>
    <source>
        <strain evidence="1 2">NCTC11166</strain>
    </source>
</reference>
<evidence type="ECO:0000313" key="2">
    <source>
        <dbReference type="Proteomes" id="UP000251186"/>
    </source>
</evidence>
<evidence type="ECO:0000313" key="1">
    <source>
        <dbReference type="EMBL" id="SPU55413.1"/>
    </source>
</evidence>
<accession>A0A2X1BDF1</accession>
<protein>
    <submittedName>
        <fullName evidence="1">Uncharacterized protein</fullName>
    </submittedName>
</protein>
<dbReference type="PROSITE" id="PS51257">
    <property type="entry name" value="PROKAR_LIPOPROTEIN"/>
    <property type="match status" value="1"/>
</dbReference>
<dbReference type="EMBL" id="UAQP01000014">
    <property type="protein sequence ID" value="SPU55413.1"/>
    <property type="molecule type" value="Genomic_DNA"/>
</dbReference>
<proteinExistence type="predicted"/>
<organism evidence="1 2">
    <name type="scientific">Brevundimonas vesicularis</name>
    <name type="common">Pseudomonas vesicularis</name>
    <dbReference type="NCBI Taxonomy" id="41276"/>
    <lineage>
        <taxon>Bacteria</taxon>
        <taxon>Pseudomonadati</taxon>
        <taxon>Pseudomonadota</taxon>
        <taxon>Alphaproteobacteria</taxon>
        <taxon>Caulobacterales</taxon>
        <taxon>Caulobacteraceae</taxon>
        <taxon>Brevundimonas</taxon>
    </lineage>
</organism>
<dbReference type="Proteomes" id="UP000251186">
    <property type="component" value="Unassembled WGS sequence"/>
</dbReference>
<dbReference type="AlphaFoldDB" id="A0A2X1BDF1"/>